<dbReference type="Proteomes" id="UP000824120">
    <property type="component" value="Chromosome 5"/>
</dbReference>
<evidence type="ECO:0000313" key="3">
    <source>
        <dbReference type="Proteomes" id="UP000824120"/>
    </source>
</evidence>
<dbReference type="EMBL" id="JACXVP010000005">
    <property type="protein sequence ID" value="KAG5605300.1"/>
    <property type="molecule type" value="Genomic_DNA"/>
</dbReference>
<proteinExistence type="predicted"/>
<protein>
    <recommendedName>
        <fullName evidence="1">NB-ARC domain-containing protein</fullName>
    </recommendedName>
</protein>
<dbReference type="GO" id="GO:0043531">
    <property type="term" value="F:ADP binding"/>
    <property type="evidence" value="ECO:0007669"/>
    <property type="project" value="InterPro"/>
</dbReference>
<sequence length="82" mass="9569">MATLTLMFAQSVMRLKYIHGKILLTKRFIILTDDVWDNLHMCFKDAQNGSKIILIIRLNDVAFMLNVRVNPHHHCLFRDDGS</sequence>
<evidence type="ECO:0000259" key="1">
    <source>
        <dbReference type="Pfam" id="PF00931"/>
    </source>
</evidence>
<dbReference type="InterPro" id="IPR002182">
    <property type="entry name" value="NB-ARC"/>
</dbReference>
<evidence type="ECO:0000313" key="2">
    <source>
        <dbReference type="EMBL" id="KAG5605300.1"/>
    </source>
</evidence>
<comment type="caution">
    <text evidence="2">The sequence shown here is derived from an EMBL/GenBank/DDBJ whole genome shotgun (WGS) entry which is preliminary data.</text>
</comment>
<reference evidence="2 3" key="1">
    <citation type="submission" date="2020-09" db="EMBL/GenBank/DDBJ databases">
        <title>De no assembly of potato wild relative species, Solanum commersonii.</title>
        <authorList>
            <person name="Cho K."/>
        </authorList>
    </citation>
    <scope>NUCLEOTIDE SEQUENCE [LARGE SCALE GENOMIC DNA]</scope>
    <source>
        <strain evidence="2">LZ3.2</strain>
        <tissue evidence="2">Leaf</tissue>
    </source>
</reference>
<dbReference type="Pfam" id="PF00931">
    <property type="entry name" value="NB-ARC"/>
    <property type="match status" value="1"/>
</dbReference>
<feature type="domain" description="NB-ARC" evidence="1">
    <location>
        <begin position="21"/>
        <end position="80"/>
    </location>
</feature>
<organism evidence="2 3">
    <name type="scientific">Solanum commersonii</name>
    <name type="common">Commerson's wild potato</name>
    <name type="synonym">Commerson's nightshade</name>
    <dbReference type="NCBI Taxonomy" id="4109"/>
    <lineage>
        <taxon>Eukaryota</taxon>
        <taxon>Viridiplantae</taxon>
        <taxon>Streptophyta</taxon>
        <taxon>Embryophyta</taxon>
        <taxon>Tracheophyta</taxon>
        <taxon>Spermatophyta</taxon>
        <taxon>Magnoliopsida</taxon>
        <taxon>eudicotyledons</taxon>
        <taxon>Gunneridae</taxon>
        <taxon>Pentapetalae</taxon>
        <taxon>asterids</taxon>
        <taxon>lamiids</taxon>
        <taxon>Solanales</taxon>
        <taxon>Solanaceae</taxon>
        <taxon>Solanoideae</taxon>
        <taxon>Solaneae</taxon>
        <taxon>Solanum</taxon>
    </lineage>
</organism>
<dbReference type="AlphaFoldDB" id="A0A9J5Z1N2"/>
<accession>A0A9J5Z1N2</accession>
<keyword evidence="3" id="KW-1185">Reference proteome</keyword>
<gene>
    <name evidence="2" type="ORF">H5410_026792</name>
</gene>
<name>A0A9J5Z1N2_SOLCO</name>